<reference evidence="1 2" key="1">
    <citation type="submission" date="2018-02" db="EMBL/GenBank/DDBJ databases">
        <title>The genomes of Aspergillus section Nigri reveals drivers in fungal speciation.</title>
        <authorList>
            <consortium name="DOE Joint Genome Institute"/>
            <person name="Vesth T.C."/>
            <person name="Nybo J."/>
            <person name="Theobald S."/>
            <person name="Brandl J."/>
            <person name="Frisvad J.C."/>
            <person name="Nielsen K.F."/>
            <person name="Lyhne E.K."/>
            <person name="Kogle M.E."/>
            <person name="Kuo A."/>
            <person name="Riley R."/>
            <person name="Clum A."/>
            <person name="Nolan M."/>
            <person name="Lipzen A."/>
            <person name="Salamov A."/>
            <person name="Henrissat B."/>
            <person name="Wiebenga A."/>
            <person name="De vries R.P."/>
            <person name="Grigoriev I.V."/>
            <person name="Mortensen U.H."/>
            <person name="Andersen M.R."/>
            <person name="Baker S.E."/>
        </authorList>
    </citation>
    <scope>NUCLEOTIDE SEQUENCE [LARGE SCALE GENOMIC DNA]</scope>
    <source>
        <strain evidence="1 2">CBS 112811</strain>
    </source>
</reference>
<dbReference type="Proteomes" id="UP000249526">
    <property type="component" value="Unassembled WGS sequence"/>
</dbReference>
<dbReference type="AlphaFoldDB" id="A0A8G1RCZ1"/>
<name>A0A8G1RCZ1_9EURO</name>
<keyword evidence="2" id="KW-1185">Reference proteome</keyword>
<proteinExistence type="predicted"/>
<evidence type="ECO:0000313" key="2">
    <source>
        <dbReference type="Proteomes" id="UP000249526"/>
    </source>
</evidence>
<protein>
    <submittedName>
        <fullName evidence="1">Uncharacterized protein</fullName>
    </submittedName>
</protein>
<organism evidence="1 2">
    <name type="scientific">Aspergillus piperis CBS 112811</name>
    <dbReference type="NCBI Taxonomy" id="1448313"/>
    <lineage>
        <taxon>Eukaryota</taxon>
        <taxon>Fungi</taxon>
        <taxon>Dikarya</taxon>
        <taxon>Ascomycota</taxon>
        <taxon>Pezizomycotina</taxon>
        <taxon>Eurotiomycetes</taxon>
        <taxon>Eurotiomycetidae</taxon>
        <taxon>Eurotiales</taxon>
        <taxon>Aspergillaceae</taxon>
        <taxon>Aspergillus</taxon>
        <taxon>Aspergillus subgen. Circumdati</taxon>
    </lineage>
</organism>
<gene>
    <name evidence="1" type="ORF">BO85DRAFT_22768</name>
</gene>
<dbReference type="EMBL" id="KZ825054">
    <property type="protein sequence ID" value="RAH63392.1"/>
    <property type="molecule type" value="Genomic_DNA"/>
</dbReference>
<accession>A0A8G1RCZ1</accession>
<dbReference type="GeneID" id="37158158"/>
<dbReference type="RefSeq" id="XP_025521314.1">
    <property type="nucleotide sequence ID" value="XM_025654756.1"/>
</dbReference>
<evidence type="ECO:0000313" key="1">
    <source>
        <dbReference type="EMBL" id="RAH63392.1"/>
    </source>
</evidence>
<sequence>MAAPDTVIIMPHASNITRAAVSPSKWATKPVKQESSVDGEHLSSGIINPIDAVILIAMSHIHYSPLDTFLSRWGKGRFVARLVNHENLPHQPAQASPTTSTCLLVPRHYALLSDTNIRVGSHIPHVRLRHVSVVPVCTSDYRLPLHVLEGVHPPC</sequence>